<dbReference type="PROSITE" id="PS51257">
    <property type="entry name" value="PROKAR_LIPOPROTEIN"/>
    <property type="match status" value="1"/>
</dbReference>
<dbReference type="EMBL" id="OU015584">
    <property type="protein sequence ID" value="CAG5081445.1"/>
    <property type="molecule type" value="Genomic_DNA"/>
</dbReference>
<reference evidence="1" key="1">
    <citation type="submission" date="2021-04" db="EMBL/GenBank/DDBJ databases">
        <authorList>
            <person name="Rodrigo-Torres L."/>
            <person name="Arahal R. D."/>
            <person name="Lucena T."/>
        </authorList>
    </citation>
    <scope>NUCLEOTIDE SEQUENCE</scope>
    <source>
        <strain evidence="1">AS29M-1</strain>
    </source>
</reference>
<protein>
    <submittedName>
        <fullName evidence="1">Uncharacterized protein</fullName>
    </submittedName>
</protein>
<dbReference type="RefSeq" id="WP_258541831.1">
    <property type="nucleotide sequence ID" value="NZ_OU015584.1"/>
</dbReference>
<organism evidence="1 2">
    <name type="scientific">Parvicella tangerina</name>
    <dbReference type="NCBI Taxonomy" id="2829795"/>
    <lineage>
        <taxon>Bacteria</taxon>
        <taxon>Pseudomonadati</taxon>
        <taxon>Bacteroidota</taxon>
        <taxon>Flavobacteriia</taxon>
        <taxon>Flavobacteriales</taxon>
        <taxon>Parvicellaceae</taxon>
        <taxon>Parvicella</taxon>
    </lineage>
</organism>
<evidence type="ECO:0000313" key="1">
    <source>
        <dbReference type="EMBL" id="CAG5081445.1"/>
    </source>
</evidence>
<keyword evidence="2" id="KW-1185">Reference proteome</keyword>
<proteinExistence type="predicted"/>
<name>A0A916JLR4_9FLAO</name>
<dbReference type="KEGG" id="ptan:CRYO30217_01634"/>
<gene>
    <name evidence="1" type="ORF">CRYO30217_01634</name>
</gene>
<evidence type="ECO:0000313" key="2">
    <source>
        <dbReference type="Proteomes" id="UP000683507"/>
    </source>
</evidence>
<sequence length="191" mass="21408">MKIRIVLLITLGVALMLSSCKKGKLKSSNSDFSDLYNQLISDGYETDNTWDAEVHSYNFVLSSNKTLNSIGYQSHEDLSSTPYIIEIFNLDDSVVVYSGDHIFDVNDISYETPNTTVSLQAGVNYQVSRIQTNWGQYVTETIGHLVKTDDSVYPVSSGVLTITESNFHDFGEQDLSWAKNQALPRIDLVFD</sequence>
<dbReference type="AlphaFoldDB" id="A0A916JLR4"/>
<dbReference type="Proteomes" id="UP000683507">
    <property type="component" value="Chromosome"/>
</dbReference>
<accession>A0A916JLR4</accession>